<feature type="domain" description="Amidohydrolase-related" evidence="1">
    <location>
        <begin position="12"/>
        <end position="282"/>
    </location>
</feature>
<evidence type="ECO:0000313" key="2">
    <source>
        <dbReference type="EMBL" id="UQX88750.1"/>
    </source>
</evidence>
<sequence>MPETADRSPARIDVHQHLWPLPFVEALRARTHVPYLRGWTLYTAGEPPYEVDAGAHRAEDRAILDPGVAQILLSLSSPLGIEALPAREAAPLLAAWHDGVLALGQPFGGWAAVSDVEPDLDGLTDHLKNGFAGLQVSATQLATPSALESLAGVLRRCEELDRPVLVHPGPVAYSAGCPPWWAAVVQYPAQLQAAWWAWHAAGRSLLPDLRVCFAAGGGLSALHHERFTARGGGAFVPDRGVFVDTSSYGRQGIDHLTRTLGIDPIVLGSDRPYAEPVDPQLGEAAWRAITVTNPQRLLEGARS</sequence>
<organism evidence="2 3">
    <name type="scientific">Jatrophihabitans telluris</name>
    <dbReference type="NCBI Taxonomy" id="2038343"/>
    <lineage>
        <taxon>Bacteria</taxon>
        <taxon>Bacillati</taxon>
        <taxon>Actinomycetota</taxon>
        <taxon>Actinomycetes</taxon>
        <taxon>Jatrophihabitantales</taxon>
        <taxon>Jatrophihabitantaceae</taxon>
        <taxon>Jatrophihabitans</taxon>
    </lineage>
</organism>
<evidence type="ECO:0000259" key="1">
    <source>
        <dbReference type="Pfam" id="PF04909"/>
    </source>
</evidence>
<name>A0ABY4QZ37_9ACTN</name>
<gene>
    <name evidence="2" type="ORF">M6D93_01810</name>
</gene>
<reference evidence="2" key="2">
    <citation type="submission" date="2022-05" db="EMBL/GenBank/DDBJ databases">
        <authorList>
            <person name="Kim J.-S."/>
            <person name="Lee K."/>
            <person name="Suh M."/>
            <person name="Eom M."/>
            <person name="Kim J.-S."/>
            <person name="Kim D.-S."/>
            <person name="Ko S.-H."/>
            <person name="Shin Y."/>
            <person name="Lee J.-S."/>
        </authorList>
    </citation>
    <scope>NUCLEOTIDE SEQUENCE</scope>
    <source>
        <strain evidence="2">N237</strain>
    </source>
</reference>
<accession>A0ABY4QZ37</accession>
<protein>
    <submittedName>
        <fullName evidence="2">Amidohydrolase</fullName>
    </submittedName>
</protein>
<dbReference type="Gene3D" id="3.20.20.140">
    <property type="entry name" value="Metal-dependent hydrolases"/>
    <property type="match status" value="1"/>
</dbReference>
<dbReference type="InterPro" id="IPR006680">
    <property type="entry name" value="Amidohydro-rel"/>
</dbReference>
<dbReference type="Pfam" id="PF04909">
    <property type="entry name" value="Amidohydro_2"/>
    <property type="match status" value="1"/>
</dbReference>
<proteinExistence type="predicted"/>
<reference evidence="2" key="1">
    <citation type="journal article" date="2018" name="Int. J. Syst. Evol. Microbiol.">
        <title>Jatrophihabitans telluris sp. nov., isolated from sediment soil of lava forest wetlands and the emended description of the genus Jatrophihabitans.</title>
        <authorList>
            <person name="Lee K.C."/>
            <person name="Suh M.K."/>
            <person name="Eom M.K."/>
            <person name="Kim K.K."/>
            <person name="Kim J.S."/>
            <person name="Kim D.S."/>
            <person name="Ko S.H."/>
            <person name="Shin Y.K."/>
            <person name="Lee J.S."/>
        </authorList>
    </citation>
    <scope>NUCLEOTIDE SEQUENCE</scope>
    <source>
        <strain evidence="2">N237</strain>
    </source>
</reference>
<evidence type="ECO:0000313" key="3">
    <source>
        <dbReference type="Proteomes" id="UP001056336"/>
    </source>
</evidence>
<dbReference type="RefSeq" id="WP_249772461.1">
    <property type="nucleotide sequence ID" value="NZ_CP097332.1"/>
</dbReference>
<dbReference type="Proteomes" id="UP001056336">
    <property type="component" value="Chromosome"/>
</dbReference>
<dbReference type="EMBL" id="CP097332">
    <property type="protein sequence ID" value="UQX88750.1"/>
    <property type="molecule type" value="Genomic_DNA"/>
</dbReference>
<dbReference type="InterPro" id="IPR032466">
    <property type="entry name" value="Metal_Hydrolase"/>
</dbReference>
<keyword evidence="3" id="KW-1185">Reference proteome</keyword>
<dbReference type="SUPFAM" id="SSF51556">
    <property type="entry name" value="Metallo-dependent hydrolases"/>
    <property type="match status" value="1"/>
</dbReference>